<dbReference type="Proteomes" id="UP000295345">
    <property type="component" value="Unassembled WGS sequence"/>
</dbReference>
<dbReference type="RefSeq" id="WP_132817025.1">
    <property type="nucleotide sequence ID" value="NZ_SMKI01000051.1"/>
</dbReference>
<dbReference type="AlphaFoldDB" id="A0A4R4TIQ4"/>
<keyword evidence="2" id="KW-1185">Reference proteome</keyword>
<sequence>MGSGEGFTQITLAPLGQKPRKPLITPAWRYLRGAHGSVQGIFDGLSVVRRARAEAREEFRGRLGQDQEDLLRAALVFTSSGLDACCKRLVRDVTPALIECNADAARKFDHYLRGQLAGSSKEFAAAVRGRAPRPAMIELYVAARTSASTQGSGDLRGRVRDTLGIPNSAVSGQRLAELDPFFTARNEIVHAMDYESPNGMGAKRHARQMDWVRAQCDLVFAVAQELIVGAAANLPRR</sequence>
<comment type="caution">
    <text evidence="1">The sequence shown here is derived from an EMBL/GenBank/DDBJ whole genome shotgun (WGS) entry which is preliminary data.</text>
</comment>
<dbReference type="OrthoDB" id="4240704at2"/>
<dbReference type="EMBL" id="SMKI01000051">
    <property type="protein sequence ID" value="TDC77557.1"/>
    <property type="molecule type" value="Genomic_DNA"/>
</dbReference>
<reference evidence="1 2" key="1">
    <citation type="submission" date="2019-03" db="EMBL/GenBank/DDBJ databases">
        <title>Draft genome sequences of novel Actinobacteria.</title>
        <authorList>
            <person name="Sahin N."/>
            <person name="Ay H."/>
            <person name="Saygin H."/>
        </authorList>
    </citation>
    <scope>NUCLEOTIDE SEQUENCE [LARGE SCALE GENOMIC DNA]</scope>
    <source>
        <strain evidence="1 2">DSM 41900</strain>
    </source>
</reference>
<name>A0A4R4TIQ4_9ACTN</name>
<gene>
    <name evidence="1" type="ORF">E1283_07035</name>
</gene>
<proteinExistence type="predicted"/>
<protein>
    <recommendedName>
        <fullName evidence="3">RiboL-PSP-HEPN domain-containing protein</fullName>
    </recommendedName>
</protein>
<evidence type="ECO:0008006" key="3">
    <source>
        <dbReference type="Google" id="ProtNLM"/>
    </source>
</evidence>
<evidence type="ECO:0000313" key="2">
    <source>
        <dbReference type="Proteomes" id="UP000295345"/>
    </source>
</evidence>
<evidence type="ECO:0000313" key="1">
    <source>
        <dbReference type="EMBL" id="TDC77557.1"/>
    </source>
</evidence>
<organism evidence="1 2">
    <name type="scientific">Streptomyces hainanensis</name>
    <dbReference type="NCBI Taxonomy" id="402648"/>
    <lineage>
        <taxon>Bacteria</taxon>
        <taxon>Bacillati</taxon>
        <taxon>Actinomycetota</taxon>
        <taxon>Actinomycetes</taxon>
        <taxon>Kitasatosporales</taxon>
        <taxon>Streptomycetaceae</taxon>
        <taxon>Streptomyces</taxon>
    </lineage>
</organism>
<accession>A0A4R4TIQ4</accession>